<dbReference type="InterPro" id="IPR035451">
    <property type="entry name" value="Ada-like_dom_sf"/>
</dbReference>
<keyword evidence="14" id="KW-1185">Reference proteome</keyword>
<evidence type="ECO:0000256" key="3">
    <source>
        <dbReference type="ARBA" id="ARBA00022679"/>
    </source>
</evidence>
<dbReference type="GO" id="GO:0006307">
    <property type="term" value="P:DNA alkylation repair"/>
    <property type="evidence" value="ECO:0007669"/>
    <property type="project" value="UniProtKB-ARBA"/>
</dbReference>
<dbReference type="InterPro" id="IPR009057">
    <property type="entry name" value="Homeodomain-like_sf"/>
</dbReference>
<reference evidence="13" key="1">
    <citation type="submission" date="2023-06" db="EMBL/GenBank/DDBJ databases">
        <title>Conoideocrella luteorostrata (Hypocreales: Clavicipitaceae), a potential biocontrol fungus for elongate hemlock scale in United States Christmas tree production areas.</title>
        <authorList>
            <person name="Barrett H."/>
            <person name="Lovett B."/>
            <person name="Macias A.M."/>
            <person name="Stajich J.E."/>
            <person name="Kasson M.T."/>
        </authorList>
    </citation>
    <scope>NUCLEOTIDE SEQUENCE</scope>
    <source>
        <strain evidence="13">ARSEF 14590</strain>
    </source>
</reference>
<keyword evidence="6" id="KW-0862">Zinc</keyword>
<evidence type="ECO:0000256" key="5">
    <source>
        <dbReference type="ARBA" id="ARBA00022763"/>
    </source>
</evidence>
<keyword evidence="7" id="KW-0805">Transcription regulation</keyword>
<dbReference type="FunFam" id="3.40.10.10:FF:000001">
    <property type="entry name" value="DNA-3-methyladenine glycosylase 2"/>
    <property type="match status" value="1"/>
</dbReference>
<evidence type="ECO:0000313" key="14">
    <source>
        <dbReference type="Proteomes" id="UP001251528"/>
    </source>
</evidence>
<evidence type="ECO:0000313" key="13">
    <source>
        <dbReference type="EMBL" id="KAK2590839.1"/>
    </source>
</evidence>
<evidence type="ECO:0000256" key="9">
    <source>
        <dbReference type="ARBA" id="ARBA00023159"/>
    </source>
</evidence>
<keyword evidence="5" id="KW-0227">DNA damage</keyword>
<dbReference type="Proteomes" id="UP001251528">
    <property type="component" value="Unassembled WGS sequence"/>
</dbReference>
<evidence type="ECO:0000256" key="10">
    <source>
        <dbReference type="ARBA" id="ARBA00023163"/>
    </source>
</evidence>
<dbReference type="GO" id="GO:0008168">
    <property type="term" value="F:methyltransferase activity"/>
    <property type="evidence" value="ECO:0007669"/>
    <property type="project" value="UniProtKB-KW"/>
</dbReference>
<evidence type="ECO:0000256" key="4">
    <source>
        <dbReference type="ARBA" id="ARBA00022723"/>
    </source>
</evidence>
<evidence type="ECO:0000256" key="2">
    <source>
        <dbReference type="ARBA" id="ARBA00022603"/>
    </source>
</evidence>
<evidence type="ECO:0000256" key="8">
    <source>
        <dbReference type="ARBA" id="ARBA00023125"/>
    </source>
</evidence>
<dbReference type="GO" id="GO:0008270">
    <property type="term" value="F:zinc ion binding"/>
    <property type="evidence" value="ECO:0007669"/>
    <property type="project" value="InterPro"/>
</dbReference>
<evidence type="ECO:0000256" key="7">
    <source>
        <dbReference type="ARBA" id="ARBA00023015"/>
    </source>
</evidence>
<dbReference type="EMBL" id="JASWJB010000391">
    <property type="protein sequence ID" value="KAK2590839.1"/>
    <property type="molecule type" value="Genomic_DNA"/>
</dbReference>
<keyword evidence="2" id="KW-0489">Methyltransferase</keyword>
<dbReference type="SUPFAM" id="SSF46689">
    <property type="entry name" value="Homeodomain-like"/>
    <property type="match status" value="1"/>
</dbReference>
<keyword evidence="3" id="KW-0808">Transferase</keyword>
<feature type="domain" description="HTH araC/xylS-type" evidence="12">
    <location>
        <begin position="115"/>
        <end position="154"/>
    </location>
</feature>
<dbReference type="InterPro" id="IPR018060">
    <property type="entry name" value="HTH_AraC"/>
</dbReference>
<organism evidence="13 14">
    <name type="scientific">Conoideocrella luteorostrata</name>
    <dbReference type="NCBI Taxonomy" id="1105319"/>
    <lineage>
        <taxon>Eukaryota</taxon>
        <taxon>Fungi</taxon>
        <taxon>Dikarya</taxon>
        <taxon>Ascomycota</taxon>
        <taxon>Pezizomycotina</taxon>
        <taxon>Sordariomycetes</taxon>
        <taxon>Hypocreomycetidae</taxon>
        <taxon>Hypocreales</taxon>
        <taxon>Clavicipitaceae</taxon>
        <taxon>Conoideocrella</taxon>
    </lineage>
</organism>
<evidence type="ECO:0000256" key="1">
    <source>
        <dbReference type="ARBA" id="ARBA00001947"/>
    </source>
</evidence>
<evidence type="ECO:0000259" key="12">
    <source>
        <dbReference type="PROSITE" id="PS01124"/>
    </source>
</evidence>
<comment type="caution">
    <text evidence="13">The sequence shown here is derived from an EMBL/GenBank/DDBJ whole genome shotgun (WGS) entry which is preliminary data.</text>
</comment>
<comment type="cofactor">
    <cofactor evidence="1">
        <name>Zn(2+)</name>
        <dbReference type="ChEBI" id="CHEBI:29105"/>
    </cofactor>
</comment>
<dbReference type="Gene3D" id="1.10.10.60">
    <property type="entry name" value="Homeodomain-like"/>
    <property type="match status" value="1"/>
</dbReference>
<dbReference type="Pfam" id="PF02805">
    <property type="entry name" value="Ada_Zn_binding"/>
    <property type="match status" value="1"/>
</dbReference>
<evidence type="ECO:0000256" key="6">
    <source>
        <dbReference type="ARBA" id="ARBA00022833"/>
    </source>
</evidence>
<keyword evidence="8" id="KW-0238">DNA-binding</keyword>
<proteinExistence type="predicted"/>
<dbReference type="GO" id="GO:0003700">
    <property type="term" value="F:DNA-binding transcription factor activity"/>
    <property type="evidence" value="ECO:0007669"/>
    <property type="project" value="InterPro"/>
</dbReference>
<dbReference type="Gene3D" id="3.40.10.10">
    <property type="entry name" value="DNA Methylphosphotriester Repair Domain"/>
    <property type="match status" value="1"/>
</dbReference>
<dbReference type="AlphaFoldDB" id="A0AAJ0CFU2"/>
<protein>
    <recommendedName>
        <fullName evidence="12">HTH araC/xylS-type domain-containing protein</fullName>
    </recommendedName>
</protein>
<dbReference type="GO" id="GO:0032259">
    <property type="term" value="P:methylation"/>
    <property type="evidence" value="ECO:0007669"/>
    <property type="project" value="UniProtKB-KW"/>
</dbReference>
<name>A0AAJ0CFU2_9HYPO</name>
<keyword evidence="11" id="KW-0234">DNA repair</keyword>
<keyword evidence="10" id="KW-0804">Transcription</keyword>
<keyword evidence="9" id="KW-0010">Activator</keyword>
<dbReference type="InterPro" id="IPR004026">
    <property type="entry name" value="Ada_DNA_repair_Zn-bd"/>
</dbReference>
<accession>A0AAJ0CFU2</accession>
<gene>
    <name evidence="13" type="ORF">QQS21_011476</name>
</gene>
<keyword evidence="4" id="KW-0479">Metal-binding</keyword>
<dbReference type="GO" id="GO:0043565">
    <property type="term" value="F:sequence-specific DNA binding"/>
    <property type="evidence" value="ECO:0007669"/>
    <property type="project" value="InterPro"/>
</dbReference>
<dbReference type="SUPFAM" id="SSF57884">
    <property type="entry name" value="Ada DNA repair protein, N-terminal domain (N-Ada 10)"/>
    <property type="match status" value="1"/>
</dbReference>
<dbReference type="Pfam" id="PF00165">
    <property type="entry name" value="HTH_AraC"/>
    <property type="match status" value="1"/>
</dbReference>
<sequence>MNQTHHLLLPSPTHGIFQDDPSRWRAVQIRDPLADGHFVYAVKTTKIYCRPICKARLARRANVTFYATGSEASSAGFRACKRCKPEMEGFMPEERAVCQIRKFVMEKASSQDGDEANQKLSLSQMARRTGLSKWHFHRVFKRTVGVTPFEYLRNETAAWDGDGVVLGETSWGGIGMDGYEDSVMNGGFDFGFLDSLLDTTDGSSESSGLRSAAGTEGDGSLWSFEDLVVWPEE</sequence>
<evidence type="ECO:0000256" key="11">
    <source>
        <dbReference type="ARBA" id="ARBA00023204"/>
    </source>
</evidence>
<dbReference type="PROSITE" id="PS01124">
    <property type="entry name" value="HTH_ARAC_FAMILY_2"/>
    <property type="match status" value="1"/>
</dbReference>